<feature type="region of interest" description="Disordered" evidence="1">
    <location>
        <begin position="420"/>
        <end position="439"/>
    </location>
</feature>
<reference evidence="4 5" key="1">
    <citation type="submission" date="2016-11" db="EMBL/GenBank/DDBJ databases">
        <authorList>
            <person name="Varghese N."/>
            <person name="Submissions S."/>
        </authorList>
    </citation>
    <scope>NUCLEOTIDE SEQUENCE [LARGE SCALE GENOMIC DNA]</scope>
    <source>
        <strain evidence="4 5">DSM 21988</strain>
    </source>
</reference>
<dbReference type="RefSeq" id="WP_082646936.1">
    <property type="nucleotide sequence ID" value="NZ_FQZC01000003.1"/>
</dbReference>
<dbReference type="SUPFAM" id="SSF103515">
    <property type="entry name" value="Autotransporter"/>
    <property type="match status" value="1"/>
</dbReference>
<feature type="domain" description="Autotransporter" evidence="3">
    <location>
        <begin position="439"/>
        <end position="722"/>
    </location>
</feature>
<dbReference type="InterPro" id="IPR011050">
    <property type="entry name" value="Pectin_lyase_fold/virulence"/>
</dbReference>
<dbReference type="NCBIfam" id="TIGR01414">
    <property type="entry name" value="autotrans_barl"/>
    <property type="match status" value="1"/>
</dbReference>
<dbReference type="EMBL" id="FQZC01000003">
    <property type="protein sequence ID" value="SHJ48789.1"/>
    <property type="molecule type" value="Genomic_DNA"/>
</dbReference>
<feature type="signal peptide" evidence="2">
    <location>
        <begin position="1"/>
        <end position="26"/>
    </location>
</feature>
<sequence length="722" mass="75317">MFQLRRFRQMVLASSSLVLISGYHAAAQSLVVDSPPDYIVGGIESYPGVEIGPNNIGTVIVGPGSTLTSTGPIVIGRNAGSSGTLVIGAPAGSAPVAPGVVNAPTIDFGAGSARLVFNHDDPAYDFGAGLVGGPNAVVSLESGRTIFSGDSSAFNGVVETVANVHDKVIQVDGILGGTLNIASGSELEGIGTVQNVIAAGSIRPGGNGAFGTLTINGDYVGQGNWVEMDTVLGDDSSVTDRLIIRGNSSGDSTLVVNDRSGIGAPTNEGILLIQVDGASNANFVLDGYYTDQNNRSAIIAGAYSYSLYKGSVSNPTNGNWYLRSIAKDAPPDPTDPTTPVDPTDPTDPTTPVDPTNPSVPGTPTDPDRPGFPTDPIGSDPATDPLYQPGVPLYEAYPSLLLDMNRLPTLRQRVGNRIWSGTADPKPFQKGALSNTPPQDLVDGRAVWGRIEGRGFDITPDRSASGWQSDGSLWRIQAGVDFPVYEAAGGDVLVGGVWLHHGRGSADVDSFAGSGTIDTTGSGVGASLTYYAQNGFYVDGQVQGTWYQTDIWSDTLNMVEADGNDGFGWSASVEVGRSFDIAYEWSVAPQAQLIYSSVDFDDFTDGMGAGVRLLRGDSLVGRLGVSLDHETTWQSASGDTRRLQTYGLVDVRQEFLDGTRIEVGGIPLDSSTGDTWLGGALGATYNWSDDAWSVYGQVGVASDLGDFGDSIEVSGTAGLRVRF</sequence>
<accession>A0ABY1IMP3</accession>
<feature type="compositionally biased region" description="Low complexity" evidence="1">
    <location>
        <begin position="337"/>
        <end position="355"/>
    </location>
</feature>
<dbReference type="Pfam" id="PF18883">
    <property type="entry name" value="AC_1"/>
    <property type="match status" value="1"/>
</dbReference>
<dbReference type="InterPro" id="IPR006315">
    <property type="entry name" value="OM_autotransptr_brl_dom"/>
</dbReference>
<dbReference type="Proteomes" id="UP000184290">
    <property type="component" value="Unassembled WGS sequence"/>
</dbReference>
<evidence type="ECO:0000256" key="2">
    <source>
        <dbReference type="SAM" id="SignalP"/>
    </source>
</evidence>
<dbReference type="InterPro" id="IPR012332">
    <property type="entry name" value="Autotransporter_pectin_lyase_C"/>
</dbReference>
<dbReference type="SUPFAM" id="SSF51126">
    <property type="entry name" value="Pectin lyase-like"/>
    <property type="match status" value="1"/>
</dbReference>
<dbReference type="CDD" id="cd01344">
    <property type="entry name" value="PL2_Passenger_AT"/>
    <property type="match status" value="1"/>
</dbReference>
<dbReference type="InterPro" id="IPR043990">
    <property type="entry name" value="AC_1"/>
</dbReference>
<proteinExistence type="predicted"/>
<organism evidence="4 5">
    <name type="scientific">Aureimonas altamirensis DSM 21988</name>
    <dbReference type="NCBI Taxonomy" id="1121026"/>
    <lineage>
        <taxon>Bacteria</taxon>
        <taxon>Pseudomonadati</taxon>
        <taxon>Pseudomonadota</taxon>
        <taxon>Alphaproteobacteria</taxon>
        <taxon>Hyphomicrobiales</taxon>
        <taxon>Aurantimonadaceae</taxon>
        <taxon>Aureimonas</taxon>
    </lineage>
</organism>
<dbReference type="Gene3D" id="2.40.128.130">
    <property type="entry name" value="Autotransporter beta-domain"/>
    <property type="match status" value="1"/>
</dbReference>
<dbReference type="PROSITE" id="PS51208">
    <property type="entry name" value="AUTOTRANSPORTER"/>
    <property type="match status" value="1"/>
</dbReference>
<gene>
    <name evidence="4" type="ORF">SAMN02745911_2642</name>
</gene>
<feature type="chain" id="PRO_5045738544" evidence="2">
    <location>
        <begin position="27"/>
        <end position="722"/>
    </location>
</feature>
<evidence type="ECO:0000313" key="4">
    <source>
        <dbReference type="EMBL" id="SHJ48789.1"/>
    </source>
</evidence>
<protein>
    <submittedName>
        <fullName evidence="4">Outer membrane autotransporter barrel domain-containing protein</fullName>
    </submittedName>
</protein>
<evidence type="ECO:0000313" key="5">
    <source>
        <dbReference type="Proteomes" id="UP000184290"/>
    </source>
</evidence>
<dbReference type="Pfam" id="PF03797">
    <property type="entry name" value="Autotransporter"/>
    <property type="match status" value="1"/>
</dbReference>
<name>A0ABY1IMP3_9HYPH</name>
<dbReference type="SMART" id="SM00869">
    <property type="entry name" value="Autotransporter"/>
    <property type="match status" value="1"/>
</dbReference>
<evidence type="ECO:0000259" key="3">
    <source>
        <dbReference type="PROSITE" id="PS51208"/>
    </source>
</evidence>
<keyword evidence="5" id="KW-1185">Reference proteome</keyword>
<comment type="caution">
    <text evidence="4">The sequence shown here is derived from an EMBL/GenBank/DDBJ whole genome shotgun (WGS) entry which is preliminary data.</text>
</comment>
<feature type="region of interest" description="Disordered" evidence="1">
    <location>
        <begin position="323"/>
        <end position="388"/>
    </location>
</feature>
<dbReference type="InterPro" id="IPR036709">
    <property type="entry name" value="Autotransporte_beta_dom_sf"/>
</dbReference>
<dbReference type="PANTHER" id="PTHR35037:SF3">
    <property type="entry name" value="C-TERMINAL REGION OF AIDA-LIKE PROTEIN"/>
    <property type="match status" value="1"/>
</dbReference>
<evidence type="ECO:0000256" key="1">
    <source>
        <dbReference type="SAM" id="MobiDB-lite"/>
    </source>
</evidence>
<dbReference type="Gene3D" id="2.160.20.20">
    <property type="match status" value="1"/>
</dbReference>
<dbReference type="InterPro" id="IPR051551">
    <property type="entry name" value="Autotransporter_adhesion"/>
</dbReference>
<dbReference type="InterPro" id="IPR005546">
    <property type="entry name" value="Autotransporte_beta"/>
</dbReference>
<dbReference type="PANTHER" id="PTHR35037">
    <property type="entry name" value="C-TERMINAL REGION OF AIDA-LIKE PROTEIN"/>
    <property type="match status" value="1"/>
</dbReference>
<keyword evidence="2" id="KW-0732">Signal</keyword>